<protein>
    <submittedName>
        <fullName evidence="3">Uncharacterized protein</fullName>
    </submittedName>
</protein>
<evidence type="ECO:0000313" key="3">
    <source>
        <dbReference type="EMBL" id="HJA08998.1"/>
    </source>
</evidence>
<keyword evidence="2" id="KW-0812">Transmembrane</keyword>
<accession>A0A9D2HD95</accession>
<feature type="region of interest" description="Disordered" evidence="1">
    <location>
        <begin position="134"/>
        <end position="156"/>
    </location>
</feature>
<evidence type="ECO:0000256" key="2">
    <source>
        <dbReference type="SAM" id="Phobius"/>
    </source>
</evidence>
<feature type="transmembrane region" description="Helical" evidence="2">
    <location>
        <begin position="102"/>
        <end position="119"/>
    </location>
</feature>
<evidence type="ECO:0000256" key="1">
    <source>
        <dbReference type="SAM" id="MobiDB-lite"/>
    </source>
</evidence>
<evidence type="ECO:0000313" key="4">
    <source>
        <dbReference type="Proteomes" id="UP000824225"/>
    </source>
</evidence>
<dbReference type="Proteomes" id="UP000824225">
    <property type="component" value="Unassembled WGS sequence"/>
</dbReference>
<keyword evidence="2" id="KW-0472">Membrane</keyword>
<keyword evidence="2" id="KW-1133">Transmembrane helix</keyword>
<reference evidence="3" key="1">
    <citation type="journal article" date="2021" name="PeerJ">
        <title>Extensive microbial diversity within the chicken gut microbiome revealed by metagenomics and culture.</title>
        <authorList>
            <person name="Gilroy R."/>
            <person name="Ravi A."/>
            <person name="Getino M."/>
            <person name="Pursley I."/>
            <person name="Horton D.L."/>
            <person name="Alikhan N.F."/>
            <person name="Baker D."/>
            <person name="Gharbi K."/>
            <person name="Hall N."/>
            <person name="Watson M."/>
            <person name="Adriaenssens E.M."/>
            <person name="Foster-Nyarko E."/>
            <person name="Jarju S."/>
            <person name="Secka A."/>
            <person name="Antonio M."/>
            <person name="Oren A."/>
            <person name="Chaudhuri R.R."/>
            <person name="La Ragione R."/>
            <person name="Hildebrand F."/>
            <person name="Pallen M.J."/>
        </authorList>
    </citation>
    <scope>NUCLEOTIDE SEQUENCE</scope>
    <source>
        <strain evidence="3">CHK186-16707</strain>
    </source>
</reference>
<feature type="transmembrane region" description="Helical" evidence="2">
    <location>
        <begin position="6"/>
        <end position="26"/>
    </location>
</feature>
<proteinExistence type="predicted"/>
<comment type="caution">
    <text evidence="3">The sequence shown here is derived from an EMBL/GenBank/DDBJ whole genome shotgun (WGS) entry which is preliminary data.</text>
</comment>
<reference evidence="3" key="2">
    <citation type="submission" date="2021-04" db="EMBL/GenBank/DDBJ databases">
        <authorList>
            <person name="Gilroy R."/>
        </authorList>
    </citation>
    <scope>NUCLEOTIDE SEQUENCE</scope>
    <source>
        <strain evidence="3">CHK186-16707</strain>
    </source>
</reference>
<feature type="transmembrane region" description="Helical" evidence="2">
    <location>
        <begin position="73"/>
        <end position="96"/>
    </location>
</feature>
<dbReference type="EMBL" id="DXAN01000023">
    <property type="protein sequence ID" value="HJA08998.1"/>
    <property type="molecule type" value="Genomic_DNA"/>
</dbReference>
<gene>
    <name evidence="3" type="ORF">H9962_07410</name>
</gene>
<sequence length="206" mass="21774">MSMNIFLGIVFAVGLVGVLLPLVIGLDTGHMDADLSDLGGGDAGAGSDHSGDATRDTGFTLLKLFTVQNVSSFLMGYAVFAFAALRIFPSVTFLPAIMSPDLFALFWGVVGGIFMLWLIKKIYGMARLISATVESGPKPRPRPGDGATATTSIAGDGSTWGEIEWNFRGTALRWAAVSEENCAPGEAVRVVADLGTHIKVERVHRG</sequence>
<name>A0A9D2HD95_9BACT</name>
<organism evidence="3 4">
    <name type="scientific">Candidatus Mailhella merdigallinarum</name>
    <dbReference type="NCBI Taxonomy" id="2838658"/>
    <lineage>
        <taxon>Bacteria</taxon>
        <taxon>Pseudomonadati</taxon>
        <taxon>Thermodesulfobacteriota</taxon>
        <taxon>Desulfovibrionia</taxon>
        <taxon>Desulfovibrionales</taxon>
        <taxon>Desulfovibrionaceae</taxon>
        <taxon>Mailhella</taxon>
    </lineage>
</organism>
<dbReference type="AlphaFoldDB" id="A0A9D2HD95"/>